<evidence type="ECO:0000313" key="2">
    <source>
        <dbReference type="Proteomes" id="UP000652761"/>
    </source>
</evidence>
<dbReference type="EMBL" id="NMUH01003022">
    <property type="protein sequence ID" value="MQM03369.1"/>
    <property type="molecule type" value="Genomic_DNA"/>
</dbReference>
<accession>A0A843W2B3</accession>
<proteinExistence type="predicted"/>
<keyword evidence="2" id="KW-1185">Reference proteome</keyword>
<evidence type="ECO:0000313" key="1">
    <source>
        <dbReference type="EMBL" id="MQM03369.1"/>
    </source>
</evidence>
<sequence length="64" mass="7202">MKIFFLGDCRAKELIAKLGEERLALQREILELQKSIAPPVSLALEELMKVVGIPDEMLYKATTV</sequence>
<gene>
    <name evidence="1" type="ORF">Taro_036153</name>
</gene>
<comment type="caution">
    <text evidence="1">The sequence shown here is derived from an EMBL/GenBank/DDBJ whole genome shotgun (WGS) entry which is preliminary data.</text>
</comment>
<dbReference type="AlphaFoldDB" id="A0A843W2B3"/>
<protein>
    <submittedName>
        <fullName evidence="1">Uncharacterized protein</fullName>
    </submittedName>
</protein>
<reference evidence="1" key="1">
    <citation type="submission" date="2017-07" db="EMBL/GenBank/DDBJ databases">
        <title>Taro Niue Genome Assembly and Annotation.</title>
        <authorList>
            <person name="Atibalentja N."/>
            <person name="Keating K."/>
            <person name="Fields C.J."/>
        </authorList>
    </citation>
    <scope>NUCLEOTIDE SEQUENCE</scope>
    <source>
        <strain evidence="1">Niue_2</strain>
        <tissue evidence="1">Leaf</tissue>
    </source>
</reference>
<name>A0A843W2B3_COLES</name>
<dbReference type="Proteomes" id="UP000652761">
    <property type="component" value="Unassembled WGS sequence"/>
</dbReference>
<organism evidence="1 2">
    <name type="scientific">Colocasia esculenta</name>
    <name type="common">Wild taro</name>
    <name type="synonym">Arum esculentum</name>
    <dbReference type="NCBI Taxonomy" id="4460"/>
    <lineage>
        <taxon>Eukaryota</taxon>
        <taxon>Viridiplantae</taxon>
        <taxon>Streptophyta</taxon>
        <taxon>Embryophyta</taxon>
        <taxon>Tracheophyta</taxon>
        <taxon>Spermatophyta</taxon>
        <taxon>Magnoliopsida</taxon>
        <taxon>Liliopsida</taxon>
        <taxon>Araceae</taxon>
        <taxon>Aroideae</taxon>
        <taxon>Colocasieae</taxon>
        <taxon>Colocasia</taxon>
    </lineage>
</organism>